<feature type="transmembrane region" description="Helical" evidence="2">
    <location>
        <begin position="701"/>
        <end position="724"/>
    </location>
</feature>
<feature type="transmembrane region" description="Helical" evidence="2">
    <location>
        <begin position="431"/>
        <end position="452"/>
    </location>
</feature>
<dbReference type="Gene3D" id="1.20.1250.20">
    <property type="entry name" value="MFS general substrate transporter like domains"/>
    <property type="match status" value="1"/>
</dbReference>
<reference evidence="4 5" key="1">
    <citation type="submission" date="2024-09" db="EMBL/GenBank/DDBJ databases">
        <authorList>
            <person name="Sun Q."/>
            <person name="Mori K."/>
        </authorList>
    </citation>
    <scope>NUCLEOTIDE SEQUENCE [LARGE SCALE GENOMIC DNA]</scope>
    <source>
        <strain evidence="4 5">CCM 8677</strain>
    </source>
</reference>
<dbReference type="InterPro" id="IPR026841">
    <property type="entry name" value="Aur1/Ipt1"/>
</dbReference>
<dbReference type="Gene3D" id="3.40.50.150">
    <property type="entry name" value="Vaccinia Virus protein VP39"/>
    <property type="match status" value="1"/>
</dbReference>
<feature type="domain" description="Inositolphosphotransferase Aur1/Ipt1" evidence="3">
    <location>
        <begin position="213"/>
        <end position="389"/>
    </location>
</feature>
<dbReference type="NCBIfam" id="NF037959">
    <property type="entry name" value="MFS_SpdSyn"/>
    <property type="match status" value="1"/>
</dbReference>
<evidence type="ECO:0000256" key="1">
    <source>
        <dbReference type="ARBA" id="ARBA00023115"/>
    </source>
</evidence>
<comment type="caution">
    <text evidence="4">The sequence shown here is derived from an EMBL/GenBank/DDBJ whole genome shotgun (WGS) entry which is preliminary data.</text>
</comment>
<feature type="transmembrane region" description="Helical" evidence="2">
    <location>
        <begin position="242"/>
        <end position="259"/>
    </location>
</feature>
<dbReference type="SUPFAM" id="SSF103473">
    <property type="entry name" value="MFS general substrate transporter"/>
    <property type="match status" value="1"/>
</dbReference>
<feature type="transmembrane region" description="Helical" evidence="2">
    <location>
        <begin position="769"/>
        <end position="790"/>
    </location>
</feature>
<feature type="transmembrane region" description="Helical" evidence="2">
    <location>
        <begin position="854"/>
        <end position="877"/>
    </location>
</feature>
<accession>A0ABV6IC40</accession>
<evidence type="ECO:0000313" key="4">
    <source>
        <dbReference type="EMBL" id="MFC0349050.1"/>
    </source>
</evidence>
<proteinExistence type="predicted"/>
<keyword evidence="5" id="KW-1185">Reference proteome</keyword>
<feature type="transmembrane region" description="Helical" evidence="2">
    <location>
        <begin position="883"/>
        <end position="906"/>
    </location>
</feature>
<feature type="transmembrane region" description="Helical" evidence="2">
    <location>
        <begin position="814"/>
        <end position="842"/>
    </location>
</feature>
<evidence type="ECO:0000256" key="2">
    <source>
        <dbReference type="SAM" id="Phobius"/>
    </source>
</evidence>
<feature type="transmembrane region" description="Helical" evidence="2">
    <location>
        <begin position="140"/>
        <end position="160"/>
    </location>
</feature>
<dbReference type="SUPFAM" id="SSF53335">
    <property type="entry name" value="S-adenosyl-L-methionine-dependent methyltransferases"/>
    <property type="match status" value="1"/>
</dbReference>
<feature type="transmembrane region" description="Helical" evidence="2">
    <location>
        <begin position="266"/>
        <end position="287"/>
    </location>
</feature>
<feature type="transmembrane region" description="Helical" evidence="2">
    <location>
        <begin position="374"/>
        <end position="396"/>
    </location>
</feature>
<feature type="transmembrane region" description="Helical" evidence="2">
    <location>
        <begin position="84"/>
        <end position="103"/>
    </location>
</feature>
<feature type="transmembrane region" description="Helical" evidence="2">
    <location>
        <begin position="513"/>
        <end position="533"/>
    </location>
</feature>
<keyword evidence="2" id="KW-1133">Transmembrane helix</keyword>
<keyword evidence="2" id="KW-0472">Membrane</keyword>
<feature type="transmembrane region" description="Helical" evidence="2">
    <location>
        <begin position="403"/>
        <end position="419"/>
    </location>
</feature>
<organism evidence="4 5">
    <name type="scientific">Undibacterium danionis</name>
    <dbReference type="NCBI Taxonomy" id="1812100"/>
    <lineage>
        <taxon>Bacteria</taxon>
        <taxon>Pseudomonadati</taxon>
        <taxon>Pseudomonadota</taxon>
        <taxon>Betaproteobacteria</taxon>
        <taxon>Burkholderiales</taxon>
        <taxon>Oxalobacteraceae</taxon>
        <taxon>Undibacterium</taxon>
    </lineage>
</organism>
<feature type="transmembrane region" description="Helical" evidence="2">
    <location>
        <begin position="554"/>
        <end position="575"/>
    </location>
</feature>
<dbReference type="Pfam" id="PF01564">
    <property type="entry name" value="Spermine_synth"/>
    <property type="match status" value="1"/>
</dbReference>
<keyword evidence="2" id="KW-0812">Transmembrane</keyword>
<name>A0ABV6IC40_9BURK</name>
<feature type="transmembrane region" description="Helical" evidence="2">
    <location>
        <begin position="628"/>
        <end position="649"/>
    </location>
</feature>
<keyword evidence="1" id="KW-0620">Polyamine biosynthesis</keyword>
<dbReference type="PANTHER" id="PTHR43317:SF1">
    <property type="entry name" value="THERMOSPERMINE SYNTHASE ACAULIS5"/>
    <property type="match status" value="1"/>
</dbReference>
<feature type="transmembrane region" description="Helical" evidence="2">
    <location>
        <begin position="44"/>
        <end position="64"/>
    </location>
</feature>
<feature type="transmembrane region" description="Helical" evidence="2">
    <location>
        <begin position="482"/>
        <end position="501"/>
    </location>
</feature>
<feature type="transmembrane region" description="Helical" evidence="2">
    <location>
        <begin position="325"/>
        <end position="342"/>
    </location>
</feature>
<dbReference type="Proteomes" id="UP001589844">
    <property type="component" value="Unassembled WGS sequence"/>
</dbReference>
<feature type="transmembrane region" description="Helical" evidence="2">
    <location>
        <begin position="349"/>
        <end position="368"/>
    </location>
</feature>
<feature type="transmembrane region" description="Helical" evidence="2">
    <location>
        <begin position="110"/>
        <end position="128"/>
    </location>
</feature>
<dbReference type="PANTHER" id="PTHR43317">
    <property type="entry name" value="THERMOSPERMINE SYNTHASE ACAULIS5"/>
    <property type="match status" value="1"/>
</dbReference>
<dbReference type="Pfam" id="PF14378">
    <property type="entry name" value="PAP2_3"/>
    <property type="match status" value="1"/>
</dbReference>
<feature type="transmembrane region" description="Helical" evidence="2">
    <location>
        <begin position="180"/>
        <end position="199"/>
    </location>
</feature>
<protein>
    <submittedName>
        <fullName evidence="4">Fused MFS/spermidine synthase</fullName>
    </submittedName>
</protein>
<evidence type="ECO:0000259" key="3">
    <source>
        <dbReference type="Pfam" id="PF14378"/>
    </source>
</evidence>
<dbReference type="EMBL" id="JBHLXJ010000004">
    <property type="protein sequence ID" value="MFC0349050.1"/>
    <property type="molecule type" value="Genomic_DNA"/>
</dbReference>
<dbReference type="InterPro" id="IPR036259">
    <property type="entry name" value="MFS_trans_sf"/>
</dbReference>
<sequence>MACVLLLCFKLNDFCEMLYLKINHKYNGKIVKMYIDSISYDNKLARNVLFGVIAFLMLTASFGLNLWPFKVFFSPLIANDAQTIYEFLTGYVLSFAVMFWAANFSVRSQVILLLLCPVVAVITLILLPETWVFSFSQPNPTAITFFIFCMGVPAFVMLLIRICGGQLRGNDPIFESRLRAMVVLFLLIAMVPDAALQLSSTLHPGTFDLYAMQWDAIAHWGIAPRLTQFIDSIFMARGFVELSYNLTPTAFLAIALLHLRKRPEHVASATLVWVVLTSCAFLAFNFFPITGPKYVFGSAGYLFALQQPFEYILDLVLVNPAPRNGMPSMHFGWMLASSIIWWRSGTHWWSRAIIIIMTMLTACGTLLLGEHYVVDLIVAVPFVLAAIALCTTSVPWSTYERKYIVLVGFGTWLVWIIVLRNLVPWAKENAWFPWLMLSLTIAVVVAQSRWMARFYLLTKPRDVVTNVQSENSLQHSFLERRIGWLFFASGSAALIYQVLFAKKLALVFGSTSTATLTVLATFLGGMAIGSLIGGRYAQRVKLPLKTYALIEGGIAIYCVLTPFLFDAVQTLYIAIGTGLAPESPVLLTLRVLLGAGVLLVPTILMGITLPFLAEVINAPGQKLGSKVALLYFANTAGATLGALLTSYAIIPMLGVNSTTRIAALVNLLVALVAIDLAKKFPWHERQVTQFQVNNSSSLSKSAVICAILALGIGGVVSLGLEVVYVHMLSIVAGNSVYAFGLMLATFLLGLAIGGEVARRILKNEQINRLQTLFLSLLGLATSLGLGMWIWNEIPNYFASFAEQDATKSFVAREAIRAMVCGVAMFPPTVFIGASYVFAMDVVTQNSGHSGIKMLGIGAAFNTLGNIVGVLLFGFFLLPMLGGLGAAQILTAATLLLALMVVVIGGYRLAKMDFVVFGIAGLCAALSLQIKLDYNTLSSGANVYFIAQQWGNSVDHAESIDGGLTTVAVVPKSEAQKRSSAQKGEFKTLLTNGKFQGNNVWEGEMQAQFGFAFAPLMHQERRERALVIGYGTGVTSKVFHDAGFKHLDIAELSSDVVNMANKHFADVNGLVSRQDGVQMHVTDGRNLLLLAPPTHLYDVVSIETSSIWFAGAASLYNKEFYSLVKSKLAKDGILQQWVQLHHMHTVDLLTVIATLRSEFKFVSMYIIGGQGILIATNSDARKAPVAEAITFLKTIPSLEPIRLRFMTKIEELENLRVLTNENISKMLQQFGAGAGTLISTDDNLKLEYNTPKGNVLDTSASTKAIYKLVSRYSESPLFKQETQPEKK</sequence>
<evidence type="ECO:0000313" key="5">
    <source>
        <dbReference type="Proteomes" id="UP001589844"/>
    </source>
</evidence>
<feature type="transmembrane region" description="Helical" evidence="2">
    <location>
        <begin position="587"/>
        <end position="616"/>
    </location>
</feature>
<dbReference type="RefSeq" id="WP_390210381.1">
    <property type="nucleotide sequence ID" value="NZ_JBHLXJ010000004.1"/>
</dbReference>
<feature type="transmembrane region" description="Helical" evidence="2">
    <location>
        <begin position="736"/>
        <end position="757"/>
    </location>
</feature>
<gene>
    <name evidence="4" type="ORF">ACFFJH_04465</name>
</gene>
<dbReference type="InterPro" id="IPR029063">
    <property type="entry name" value="SAM-dependent_MTases_sf"/>
</dbReference>
<feature type="transmembrane region" description="Helical" evidence="2">
    <location>
        <begin position="913"/>
        <end position="931"/>
    </location>
</feature>
<feature type="transmembrane region" description="Helical" evidence="2">
    <location>
        <begin position="661"/>
        <end position="680"/>
    </location>
</feature>